<dbReference type="SUPFAM" id="SSF53383">
    <property type="entry name" value="PLP-dependent transferases"/>
    <property type="match status" value="1"/>
</dbReference>
<keyword evidence="1" id="KW-0032">Aminotransferase</keyword>
<dbReference type="AlphaFoldDB" id="A0A8J6UET7"/>
<evidence type="ECO:0000313" key="1">
    <source>
        <dbReference type="EMBL" id="MBD0837092.1"/>
    </source>
</evidence>
<keyword evidence="1" id="KW-0808">Transferase</keyword>
<comment type="caution">
    <text evidence="1">The sequence shown here is derived from an EMBL/GenBank/DDBJ whole genome shotgun (WGS) entry which is preliminary data.</text>
</comment>
<dbReference type="Gene3D" id="3.40.640.10">
    <property type="entry name" value="Type I PLP-dependent aspartate aminotransferase-like (Major domain)"/>
    <property type="match status" value="1"/>
</dbReference>
<protein>
    <submittedName>
        <fullName evidence="1">Aminotransferase class III-fold pyridoxal phosphate-dependent enzyme</fullName>
    </submittedName>
</protein>
<gene>
    <name evidence="1" type="ORF">ICJ84_16830</name>
</gene>
<reference evidence="1" key="2">
    <citation type="submission" date="2020-09" db="EMBL/GenBank/DDBJ databases">
        <authorList>
            <person name="Wu Z."/>
        </authorList>
    </citation>
    <scope>NUCLEOTIDE SEQUENCE</scope>
    <source>
        <strain evidence="1">SC17</strain>
    </source>
</reference>
<keyword evidence="2" id="KW-1185">Reference proteome</keyword>
<accession>A0A8J6UET7</accession>
<reference evidence="1" key="1">
    <citation type="journal article" date="2013" name="Int. J. Syst. Evol. Microbiol.">
        <title>Aestuariibaculum suncheonense gen. nov., sp. nov., a marine bacterium of the family Flavobacteriaceae isolated from a tidal flat and emended descriptions of the genera Gaetbulibacter and Tamlana.</title>
        <authorList>
            <person name="Jeong S.H."/>
            <person name="Park M.S."/>
            <person name="Jin H.M."/>
            <person name="Lee K."/>
            <person name="Park W."/>
            <person name="Jeon C.O."/>
        </authorList>
    </citation>
    <scope>NUCLEOTIDE SEQUENCE</scope>
    <source>
        <strain evidence="1">SC17</strain>
    </source>
</reference>
<dbReference type="GO" id="GO:0030170">
    <property type="term" value="F:pyridoxal phosphate binding"/>
    <property type="evidence" value="ECO:0007669"/>
    <property type="project" value="InterPro"/>
</dbReference>
<name>A0A8J6UET7_9FLAO</name>
<organism evidence="1 2">
    <name type="scientific">Aestuariibaculum suncheonense</name>
    <dbReference type="NCBI Taxonomy" id="1028745"/>
    <lineage>
        <taxon>Bacteria</taxon>
        <taxon>Pseudomonadati</taxon>
        <taxon>Bacteroidota</taxon>
        <taxon>Flavobacteriia</taxon>
        <taxon>Flavobacteriales</taxon>
        <taxon>Flavobacteriaceae</taxon>
    </lineage>
</organism>
<dbReference type="EMBL" id="JACVXC010000080">
    <property type="protein sequence ID" value="MBD0837092.1"/>
    <property type="molecule type" value="Genomic_DNA"/>
</dbReference>
<dbReference type="GO" id="GO:0008483">
    <property type="term" value="F:transaminase activity"/>
    <property type="evidence" value="ECO:0007669"/>
    <property type="project" value="UniProtKB-KW"/>
</dbReference>
<proteinExistence type="predicted"/>
<evidence type="ECO:0000313" key="2">
    <source>
        <dbReference type="Proteomes" id="UP000602057"/>
    </source>
</evidence>
<dbReference type="Pfam" id="PF00202">
    <property type="entry name" value="Aminotran_3"/>
    <property type="match status" value="1"/>
</dbReference>
<dbReference type="InterPro" id="IPR005814">
    <property type="entry name" value="Aminotrans_3"/>
</dbReference>
<dbReference type="InterPro" id="IPR015424">
    <property type="entry name" value="PyrdxlP-dep_Trfase"/>
</dbReference>
<dbReference type="InterPro" id="IPR015421">
    <property type="entry name" value="PyrdxlP-dep_Trfase_major"/>
</dbReference>
<feature type="non-terminal residue" evidence="1">
    <location>
        <position position="77"/>
    </location>
</feature>
<sequence>KLAKHVTKRPYVISFTGCFHGRSLGALSVTTSKSKYRKFLQPNGLAYQVPYADVKNAPSGVDSENYVIEKLEKDFET</sequence>
<dbReference type="Proteomes" id="UP000602057">
    <property type="component" value="Unassembled WGS sequence"/>
</dbReference>
<feature type="non-terminal residue" evidence="1">
    <location>
        <position position="1"/>
    </location>
</feature>